<keyword evidence="1" id="KW-0862">Zinc</keyword>
<dbReference type="PANTHER" id="PTHR47718:SF12">
    <property type="entry name" value="PROTEIN FAR1-RELATED SEQUENCE"/>
    <property type="match status" value="1"/>
</dbReference>
<dbReference type="Pfam" id="PF10551">
    <property type="entry name" value="MULE"/>
    <property type="match status" value="1"/>
</dbReference>
<evidence type="ECO:0000313" key="4">
    <source>
        <dbReference type="EMBL" id="KAJ0226705.1"/>
    </source>
</evidence>
<evidence type="ECO:0000313" key="5">
    <source>
        <dbReference type="Proteomes" id="UP000235145"/>
    </source>
</evidence>
<name>A0A9R1XTC5_LACSA</name>
<dbReference type="PANTHER" id="PTHR47718">
    <property type="entry name" value="OS01G0519700 PROTEIN"/>
    <property type="match status" value="1"/>
</dbReference>
<dbReference type="EMBL" id="NBSK02000001">
    <property type="protein sequence ID" value="KAJ0226705.1"/>
    <property type="molecule type" value="Genomic_DNA"/>
</dbReference>
<feature type="transmembrane region" description="Helical" evidence="2">
    <location>
        <begin position="71"/>
        <end position="92"/>
    </location>
</feature>
<dbReference type="GO" id="GO:0008270">
    <property type="term" value="F:zinc ion binding"/>
    <property type="evidence" value="ECO:0007669"/>
    <property type="project" value="UniProtKB-KW"/>
</dbReference>
<dbReference type="InterPro" id="IPR004330">
    <property type="entry name" value="FAR1_DNA_bnd_dom"/>
</dbReference>
<keyword evidence="5" id="KW-1185">Reference proteome</keyword>
<accession>A0A9R1XTC5</accession>
<evidence type="ECO:0000259" key="3">
    <source>
        <dbReference type="PROSITE" id="PS50966"/>
    </source>
</evidence>
<dbReference type="PROSITE" id="PS50966">
    <property type="entry name" value="ZF_SWIM"/>
    <property type="match status" value="1"/>
</dbReference>
<keyword evidence="2" id="KW-0472">Membrane</keyword>
<protein>
    <recommendedName>
        <fullName evidence="3">SWIM-type domain-containing protein</fullName>
    </recommendedName>
</protein>
<feature type="domain" description="SWIM-type" evidence="3">
    <location>
        <begin position="619"/>
        <end position="655"/>
    </location>
</feature>
<gene>
    <name evidence="4" type="ORF">LSAT_V11C100032030</name>
</gene>
<keyword evidence="1" id="KW-0479">Metal-binding</keyword>
<comment type="caution">
    <text evidence="4">The sequence shown here is derived from an EMBL/GenBank/DDBJ whole genome shotgun (WGS) entry which is preliminary data.</text>
</comment>
<evidence type="ECO:0000256" key="1">
    <source>
        <dbReference type="PROSITE-ProRule" id="PRU00325"/>
    </source>
</evidence>
<dbReference type="Proteomes" id="UP000235145">
    <property type="component" value="Unassembled WGS sequence"/>
</dbReference>
<dbReference type="AlphaFoldDB" id="A0A9R1XTC5"/>
<dbReference type="Pfam" id="PF03101">
    <property type="entry name" value="FAR1"/>
    <property type="match status" value="1"/>
</dbReference>
<dbReference type="InterPro" id="IPR007527">
    <property type="entry name" value="Znf_SWIM"/>
</dbReference>
<keyword evidence="1" id="KW-0863">Zinc-finger</keyword>
<dbReference type="InterPro" id="IPR018289">
    <property type="entry name" value="MULE_transposase_dom"/>
</dbReference>
<keyword evidence="2" id="KW-1133">Transmembrane helix</keyword>
<sequence>MWPPPENEENPTTHSGMINKTEKRKVLQNQTVLIISNVILKHAVSTFCKHEILFEITKSFPNYSIVLQKQLYVFIPLIVKFCICVSVFYFFFNFRFDQIIWCIMSNSSVIDGDLYSSMSESEEEDVENSFFEGGESSSSVHDAQYFDDIIGEHVYKPDVPVQLIPFKGLIFKSLKLAIKMYSEYAEIGGFDVRLSTQSRFDNKIIKKKHVICNRGGKQKKKSCDTLGTSGVRRKRNSNSRAIGYQAKIIFESVYGTPDYKVFQFDELHNHPLEKRSDLKKARQMSYSEKEFIVRASTSKIGPTMAHKLRASLRGGYEFVKPKVVDYKNLRRDINRVIGYKDAQMIVNTMNDRRAHYPNYTFEFNCQDDVLDCMFWADEIEKAYYVEFGIEWFLFRLLLLTIIKKSVTVVSGLLSNESIESYSWLLKAFLKTHRKEPTLVLTDQHAAIKQAVENVFHDLFTNTDFRKRFSKLVWDINMKPDVFEVKWGLLMKEFNLEDTRWFKDMFTIRDSWIRGYFSDIPMCGLMKTTSRSESMNSFFNTYSESGNLLLNFMMNYDTAIQKQRNTQRELDRASKKASYKMQTPQEIELQASKSYVGIEDGWEVYIVQHNNNKSDFKNEFKVEIKAEEKEINCSCEHFKCMGVLCRHAFTIMMRCGVKEIPERYILKRWRKDVILRNYRFSSVQSDSGDCENVKLVNDSYYSFESCLDLRLTLFAEKQQMLLKEFESDYISPGLKSKTDGEVVCKLLGVTIPIPEEINIHVPEVQSNKGSGIKKRIPSAGEVAYENSKKEHRMCSGCGKRVPHNLRTCPERVGAAKSAKDKYIIFV</sequence>
<keyword evidence="2" id="KW-0812">Transmembrane</keyword>
<organism evidence="4 5">
    <name type="scientific">Lactuca sativa</name>
    <name type="common">Garden lettuce</name>
    <dbReference type="NCBI Taxonomy" id="4236"/>
    <lineage>
        <taxon>Eukaryota</taxon>
        <taxon>Viridiplantae</taxon>
        <taxon>Streptophyta</taxon>
        <taxon>Embryophyta</taxon>
        <taxon>Tracheophyta</taxon>
        <taxon>Spermatophyta</taxon>
        <taxon>Magnoliopsida</taxon>
        <taxon>eudicotyledons</taxon>
        <taxon>Gunneridae</taxon>
        <taxon>Pentapetalae</taxon>
        <taxon>asterids</taxon>
        <taxon>campanulids</taxon>
        <taxon>Asterales</taxon>
        <taxon>Asteraceae</taxon>
        <taxon>Cichorioideae</taxon>
        <taxon>Cichorieae</taxon>
        <taxon>Lactucinae</taxon>
        <taxon>Lactuca</taxon>
    </lineage>
</organism>
<proteinExistence type="predicted"/>
<reference evidence="4 5" key="1">
    <citation type="journal article" date="2017" name="Nat. Commun.">
        <title>Genome assembly with in vitro proximity ligation data and whole-genome triplication in lettuce.</title>
        <authorList>
            <person name="Reyes-Chin-Wo S."/>
            <person name="Wang Z."/>
            <person name="Yang X."/>
            <person name="Kozik A."/>
            <person name="Arikit S."/>
            <person name="Song C."/>
            <person name="Xia L."/>
            <person name="Froenicke L."/>
            <person name="Lavelle D.O."/>
            <person name="Truco M.J."/>
            <person name="Xia R."/>
            <person name="Zhu S."/>
            <person name="Xu C."/>
            <person name="Xu H."/>
            <person name="Xu X."/>
            <person name="Cox K."/>
            <person name="Korf I."/>
            <person name="Meyers B.C."/>
            <person name="Michelmore R.W."/>
        </authorList>
    </citation>
    <scope>NUCLEOTIDE SEQUENCE [LARGE SCALE GENOMIC DNA]</scope>
    <source>
        <strain evidence="5">cv. Salinas</strain>
        <tissue evidence="4">Seedlings</tissue>
    </source>
</reference>
<evidence type="ECO:0000256" key="2">
    <source>
        <dbReference type="SAM" id="Phobius"/>
    </source>
</evidence>